<evidence type="ECO:0000313" key="7">
    <source>
        <dbReference type="EMBL" id="KIN03678.1"/>
    </source>
</evidence>
<sequence length="510" mass="57964">MPRVAHGNRKRVYSLRTKAGFRRVKCDEAKPYCRKCTSTGRKCDGYRTLETQSDPVGTASAEALTHWSPCVPPIELLGGEKQRRAFHFFRSTTASQLSGFCGDGLWDKLILQASHHEPAIRHAVIALGSLHERFLKHNGLLSRCDPLLYLDEFALQEYSLAIKSLFGQFSSLEKPPVDNMQGSYAQAIAHIQSGCKILYEMEYNEQTKERHHDVLVSAKFPYVPVKALEELFMRLDFSVVEAGRVFDLYETAAKNRNGQNIPSAFSSLSEARESLVYHWHRLARPVTKELLDDGSGLNFLAAWQTRHEGSQQIFNQWSAAFDAFLQTRATSLDDGEKKGVAMLEIQQEIGFLSLQLGRTYFDDQTLWDQFMPLFNQIVSLAAEILDFGSKTRRYPTFSLDMGIVGPLYEVASRCRDPIIRRKAISLMKSRCMQEGVWNSILTAKVAERLVEIEEEGLGDVKNCHDIPDWARLSFVAPIFDPAGRRAVIKYMRIGNAHELVRPMVEEVFEW</sequence>
<evidence type="ECO:0000256" key="6">
    <source>
        <dbReference type="ARBA" id="ARBA00023242"/>
    </source>
</evidence>
<dbReference type="InParanoid" id="A0A0C3DNR0"/>
<dbReference type="Proteomes" id="UP000054321">
    <property type="component" value="Unassembled WGS sequence"/>
</dbReference>
<dbReference type="PANTHER" id="PTHR36206:SF4">
    <property type="entry name" value="HYPOTHETICAL CONSERVED PROTEIN (EUROFUNG)-RELATED"/>
    <property type="match status" value="1"/>
</dbReference>
<dbReference type="GO" id="GO:0003677">
    <property type="term" value="F:DNA binding"/>
    <property type="evidence" value="ECO:0007669"/>
    <property type="project" value="UniProtKB-KW"/>
</dbReference>
<keyword evidence="5" id="KW-0804">Transcription</keyword>
<dbReference type="STRING" id="913774.A0A0C3DNR0"/>
<dbReference type="GO" id="GO:0000981">
    <property type="term" value="F:DNA-binding transcription factor activity, RNA polymerase II-specific"/>
    <property type="evidence" value="ECO:0007669"/>
    <property type="project" value="InterPro"/>
</dbReference>
<dbReference type="SUPFAM" id="SSF57701">
    <property type="entry name" value="Zn2/Cys6 DNA-binding domain"/>
    <property type="match status" value="1"/>
</dbReference>
<accession>A0A0C3DNR0</accession>
<reference evidence="8" key="2">
    <citation type="submission" date="2015-01" db="EMBL/GenBank/DDBJ databases">
        <title>Evolutionary Origins and Diversification of the Mycorrhizal Mutualists.</title>
        <authorList>
            <consortium name="DOE Joint Genome Institute"/>
            <consortium name="Mycorrhizal Genomics Consortium"/>
            <person name="Kohler A."/>
            <person name="Kuo A."/>
            <person name="Nagy L.G."/>
            <person name="Floudas D."/>
            <person name="Copeland A."/>
            <person name="Barry K.W."/>
            <person name="Cichocki N."/>
            <person name="Veneault-Fourrey C."/>
            <person name="LaButti K."/>
            <person name="Lindquist E.A."/>
            <person name="Lipzen A."/>
            <person name="Lundell T."/>
            <person name="Morin E."/>
            <person name="Murat C."/>
            <person name="Riley R."/>
            <person name="Ohm R."/>
            <person name="Sun H."/>
            <person name="Tunlid A."/>
            <person name="Henrissat B."/>
            <person name="Grigoriev I.V."/>
            <person name="Hibbett D.S."/>
            <person name="Martin F."/>
        </authorList>
    </citation>
    <scope>NUCLEOTIDE SEQUENCE [LARGE SCALE GENOMIC DNA]</scope>
    <source>
        <strain evidence="8">Zn</strain>
    </source>
</reference>
<evidence type="ECO:0000313" key="8">
    <source>
        <dbReference type="Proteomes" id="UP000054321"/>
    </source>
</evidence>
<dbReference type="OrthoDB" id="2593732at2759"/>
<reference evidence="7 8" key="1">
    <citation type="submission" date="2014-04" db="EMBL/GenBank/DDBJ databases">
        <authorList>
            <consortium name="DOE Joint Genome Institute"/>
            <person name="Kuo A."/>
            <person name="Martino E."/>
            <person name="Perotto S."/>
            <person name="Kohler A."/>
            <person name="Nagy L.G."/>
            <person name="Floudas D."/>
            <person name="Copeland A."/>
            <person name="Barry K.W."/>
            <person name="Cichocki N."/>
            <person name="Veneault-Fourrey C."/>
            <person name="LaButti K."/>
            <person name="Lindquist E.A."/>
            <person name="Lipzen A."/>
            <person name="Lundell T."/>
            <person name="Morin E."/>
            <person name="Murat C."/>
            <person name="Sun H."/>
            <person name="Tunlid A."/>
            <person name="Henrissat B."/>
            <person name="Grigoriev I.V."/>
            <person name="Hibbett D.S."/>
            <person name="Martin F."/>
            <person name="Nordberg H.P."/>
            <person name="Cantor M.N."/>
            <person name="Hua S.X."/>
        </authorList>
    </citation>
    <scope>NUCLEOTIDE SEQUENCE [LARGE SCALE GENOMIC DNA]</scope>
    <source>
        <strain evidence="7 8">Zn</strain>
    </source>
</reference>
<evidence type="ECO:0008006" key="9">
    <source>
        <dbReference type="Google" id="ProtNLM"/>
    </source>
</evidence>
<keyword evidence="8" id="KW-1185">Reference proteome</keyword>
<evidence type="ECO:0000256" key="4">
    <source>
        <dbReference type="ARBA" id="ARBA00023125"/>
    </source>
</evidence>
<keyword evidence="2" id="KW-0862">Zinc</keyword>
<gene>
    <name evidence="7" type="ORF">OIDMADRAFT_193465</name>
</gene>
<keyword evidence="1" id="KW-0479">Metal-binding</keyword>
<name>A0A0C3DNR0_OIDMZ</name>
<dbReference type="PANTHER" id="PTHR36206">
    <property type="entry name" value="ASPERCRYPTIN BIOSYNTHESIS CLUSTER-SPECIFIC TRANSCRIPTION REGULATOR ATNN-RELATED"/>
    <property type="match status" value="1"/>
</dbReference>
<dbReference type="InterPro" id="IPR036864">
    <property type="entry name" value="Zn2-C6_fun-type_DNA-bd_sf"/>
</dbReference>
<evidence type="ECO:0000256" key="5">
    <source>
        <dbReference type="ARBA" id="ARBA00023163"/>
    </source>
</evidence>
<dbReference type="EMBL" id="KN832873">
    <property type="protein sequence ID" value="KIN03678.1"/>
    <property type="molecule type" value="Genomic_DNA"/>
</dbReference>
<keyword evidence="4" id="KW-0238">DNA-binding</keyword>
<dbReference type="HOGENOM" id="CLU_011409_6_0_1"/>
<dbReference type="AlphaFoldDB" id="A0A0C3DNR0"/>
<evidence type="ECO:0000256" key="1">
    <source>
        <dbReference type="ARBA" id="ARBA00022723"/>
    </source>
</evidence>
<proteinExistence type="predicted"/>
<keyword evidence="6" id="KW-0539">Nucleus</keyword>
<protein>
    <recommendedName>
        <fullName evidence="9">Zn(2)-C6 fungal-type domain-containing protein</fullName>
    </recommendedName>
</protein>
<evidence type="ECO:0000256" key="2">
    <source>
        <dbReference type="ARBA" id="ARBA00022833"/>
    </source>
</evidence>
<keyword evidence="3" id="KW-0805">Transcription regulation</keyword>
<dbReference type="GO" id="GO:0008270">
    <property type="term" value="F:zinc ion binding"/>
    <property type="evidence" value="ECO:0007669"/>
    <property type="project" value="InterPro"/>
</dbReference>
<evidence type="ECO:0000256" key="3">
    <source>
        <dbReference type="ARBA" id="ARBA00023015"/>
    </source>
</evidence>
<dbReference type="InterPro" id="IPR052360">
    <property type="entry name" value="Transcr_Regulatory_Proteins"/>
</dbReference>
<organism evidence="7 8">
    <name type="scientific">Oidiodendron maius (strain Zn)</name>
    <dbReference type="NCBI Taxonomy" id="913774"/>
    <lineage>
        <taxon>Eukaryota</taxon>
        <taxon>Fungi</taxon>
        <taxon>Dikarya</taxon>
        <taxon>Ascomycota</taxon>
        <taxon>Pezizomycotina</taxon>
        <taxon>Leotiomycetes</taxon>
        <taxon>Leotiomycetes incertae sedis</taxon>
        <taxon>Myxotrichaceae</taxon>
        <taxon>Oidiodendron</taxon>
    </lineage>
</organism>